<dbReference type="Proteomes" id="UP001206925">
    <property type="component" value="Unassembled WGS sequence"/>
</dbReference>
<accession>A0AAD5BTE9</accession>
<name>A0AAD5BTE9_AMBAR</name>
<feature type="non-terminal residue" evidence="1">
    <location>
        <position position="48"/>
    </location>
</feature>
<keyword evidence="2" id="KW-1185">Reference proteome</keyword>
<evidence type="ECO:0000313" key="1">
    <source>
        <dbReference type="EMBL" id="KAI7729333.1"/>
    </source>
</evidence>
<sequence length="48" mass="5414">MPLDSIEEIVLQHGNFIDSIKFQTNCSKVEPQSSFIDDNVIRTTSKST</sequence>
<proteinExistence type="predicted"/>
<comment type="caution">
    <text evidence="1">The sequence shown here is derived from an EMBL/GenBank/DDBJ whole genome shotgun (WGS) entry which is preliminary data.</text>
</comment>
<evidence type="ECO:0000313" key="2">
    <source>
        <dbReference type="Proteomes" id="UP001206925"/>
    </source>
</evidence>
<dbReference type="AlphaFoldDB" id="A0AAD5BTE9"/>
<protein>
    <submittedName>
        <fullName evidence="1">Uncharacterized protein</fullName>
    </submittedName>
</protein>
<gene>
    <name evidence="1" type="ORF">M8C21_025851</name>
</gene>
<organism evidence="1 2">
    <name type="scientific">Ambrosia artemisiifolia</name>
    <name type="common">Common ragweed</name>
    <dbReference type="NCBI Taxonomy" id="4212"/>
    <lineage>
        <taxon>Eukaryota</taxon>
        <taxon>Viridiplantae</taxon>
        <taxon>Streptophyta</taxon>
        <taxon>Embryophyta</taxon>
        <taxon>Tracheophyta</taxon>
        <taxon>Spermatophyta</taxon>
        <taxon>Magnoliopsida</taxon>
        <taxon>eudicotyledons</taxon>
        <taxon>Gunneridae</taxon>
        <taxon>Pentapetalae</taxon>
        <taxon>asterids</taxon>
        <taxon>campanulids</taxon>
        <taxon>Asterales</taxon>
        <taxon>Asteraceae</taxon>
        <taxon>Asteroideae</taxon>
        <taxon>Heliantheae alliance</taxon>
        <taxon>Heliantheae</taxon>
        <taxon>Ambrosia</taxon>
    </lineage>
</organism>
<dbReference type="EMBL" id="JAMZMK010011019">
    <property type="protein sequence ID" value="KAI7729333.1"/>
    <property type="molecule type" value="Genomic_DNA"/>
</dbReference>
<reference evidence="1" key="1">
    <citation type="submission" date="2022-06" db="EMBL/GenBank/DDBJ databases">
        <title>Uncovering the hologenomic basis of an extraordinary plant invasion.</title>
        <authorList>
            <person name="Bieker V.C."/>
            <person name="Martin M.D."/>
            <person name="Gilbert T."/>
            <person name="Hodgins K."/>
            <person name="Battlay P."/>
            <person name="Petersen B."/>
            <person name="Wilson J."/>
        </authorList>
    </citation>
    <scope>NUCLEOTIDE SEQUENCE</scope>
    <source>
        <strain evidence="1">AA19_3_7</strain>
        <tissue evidence="1">Leaf</tissue>
    </source>
</reference>